<name>A0A3S5BJY1_9PLAT</name>
<reference evidence="1" key="1">
    <citation type="submission" date="2018-11" db="EMBL/GenBank/DDBJ databases">
        <authorList>
            <consortium name="Pathogen Informatics"/>
        </authorList>
    </citation>
    <scope>NUCLEOTIDE SEQUENCE</scope>
</reference>
<protein>
    <submittedName>
        <fullName evidence="1">Uncharacterized protein</fullName>
    </submittedName>
</protein>
<gene>
    <name evidence="1" type="ORF">PXEA_LOCUS20444</name>
</gene>
<sequence length="197" mass="21453">MAPKPFQKLSRRGIAQSLRLAEAGSWPRANATSAGTRQLEQMCHTVHIHFGRQKRNTARVQVLVEASEWTNGLLGWCVSSGIHKHPPSMTASIGIRHTGCQHRVSVRLCHEPATRLLALSYRKCISPFVCPHVESVKMGLAPVLSHTTCPRLKPENPRAPAAMAGLRFFTPPPGTAGMRILVLQSGGNSVAASLFVR</sequence>
<dbReference type="Proteomes" id="UP000784294">
    <property type="component" value="Unassembled WGS sequence"/>
</dbReference>
<accession>A0A3S5BJY1</accession>
<keyword evidence="2" id="KW-1185">Reference proteome</keyword>
<evidence type="ECO:0000313" key="2">
    <source>
        <dbReference type="Proteomes" id="UP000784294"/>
    </source>
</evidence>
<dbReference type="AlphaFoldDB" id="A0A3S5BJY1"/>
<organism evidence="1 2">
    <name type="scientific">Protopolystoma xenopodis</name>
    <dbReference type="NCBI Taxonomy" id="117903"/>
    <lineage>
        <taxon>Eukaryota</taxon>
        <taxon>Metazoa</taxon>
        <taxon>Spiralia</taxon>
        <taxon>Lophotrochozoa</taxon>
        <taxon>Platyhelminthes</taxon>
        <taxon>Monogenea</taxon>
        <taxon>Polyopisthocotylea</taxon>
        <taxon>Polystomatidea</taxon>
        <taxon>Polystomatidae</taxon>
        <taxon>Protopolystoma</taxon>
    </lineage>
</organism>
<comment type="caution">
    <text evidence="1">The sequence shown here is derived from an EMBL/GenBank/DDBJ whole genome shotgun (WGS) entry which is preliminary data.</text>
</comment>
<evidence type="ECO:0000313" key="1">
    <source>
        <dbReference type="EMBL" id="VEL27004.1"/>
    </source>
</evidence>
<proteinExistence type="predicted"/>
<dbReference type="EMBL" id="CAAALY010084233">
    <property type="protein sequence ID" value="VEL27004.1"/>
    <property type="molecule type" value="Genomic_DNA"/>
</dbReference>